<dbReference type="Proteomes" id="UP000276215">
    <property type="component" value="Unassembled WGS sequence"/>
</dbReference>
<gene>
    <name evidence="3" type="ORF">L873DRAFT_241881</name>
</gene>
<dbReference type="OrthoDB" id="289721at2759"/>
<evidence type="ECO:0000313" key="4">
    <source>
        <dbReference type="Proteomes" id="UP000276215"/>
    </source>
</evidence>
<comment type="catalytic activity">
    <reaction evidence="1">
        <text>DNA(n) + a 2'-deoxyribonucleoside 5'-triphosphate = DNA(n+1) + diphosphate</text>
        <dbReference type="Rhea" id="RHEA:22508"/>
        <dbReference type="Rhea" id="RHEA-COMP:17339"/>
        <dbReference type="Rhea" id="RHEA-COMP:17340"/>
        <dbReference type="ChEBI" id="CHEBI:33019"/>
        <dbReference type="ChEBI" id="CHEBI:61560"/>
        <dbReference type="ChEBI" id="CHEBI:173112"/>
        <dbReference type="EC" id="2.7.7.49"/>
    </reaction>
</comment>
<accession>A0A3N4J129</accession>
<dbReference type="GO" id="GO:0042162">
    <property type="term" value="F:telomeric DNA binding"/>
    <property type="evidence" value="ECO:0007669"/>
    <property type="project" value="TreeGrafter"/>
</dbReference>
<comment type="subcellular location">
    <subcellularLocation>
        <location evidence="1">Nucleus</location>
    </subcellularLocation>
    <subcellularLocation>
        <location evidence="1">Chromosome</location>
        <location evidence="1">Telomere</location>
    </subcellularLocation>
</comment>
<keyword evidence="1" id="KW-0779">Telomere</keyword>
<dbReference type="GO" id="GO:0000333">
    <property type="term" value="C:telomerase catalytic core complex"/>
    <property type="evidence" value="ECO:0007669"/>
    <property type="project" value="TreeGrafter"/>
</dbReference>
<dbReference type="PANTHER" id="PTHR12066">
    <property type="entry name" value="TELOMERASE REVERSE TRANSCRIPTASE"/>
    <property type="match status" value="1"/>
</dbReference>
<feature type="region of interest" description="Disordered" evidence="2">
    <location>
        <begin position="31"/>
        <end position="58"/>
    </location>
</feature>
<keyword evidence="4" id="KW-1185">Reference proteome</keyword>
<keyword evidence="1" id="KW-0808">Transferase</keyword>
<protein>
    <recommendedName>
        <fullName evidence="1">Telomerase reverse transcriptase</fullName>
        <ecNumber evidence="1">2.7.7.49</ecNumber>
    </recommendedName>
    <alternativeName>
        <fullName evidence="1">Telomerase catalytic subunit</fullName>
    </alternativeName>
</protein>
<organism evidence="3 4">
    <name type="scientific">Choiromyces venosus 120613-1</name>
    <dbReference type="NCBI Taxonomy" id="1336337"/>
    <lineage>
        <taxon>Eukaryota</taxon>
        <taxon>Fungi</taxon>
        <taxon>Dikarya</taxon>
        <taxon>Ascomycota</taxon>
        <taxon>Pezizomycotina</taxon>
        <taxon>Pezizomycetes</taxon>
        <taxon>Pezizales</taxon>
        <taxon>Tuberaceae</taxon>
        <taxon>Choiromyces</taxon>
    </lineage>
</organism>
<comment type="similarity">
    <text evidence="1">Belongs to the reverse transcriptase family. Telomerase subfamily.</text>
</comment>
<dbReference type="GO" id="GO:0000781">
    <property type="term" value="C:chromosome, telomeric region"/>
    <property type="evidence" value="ECO:0007669"/>
    <property type="project" value="UniProtKB-SubCell"/>
</dbReference>
<dbReference type="EMBL" id="ML120481">
    <property type="protein sequence ID" value="RPA92072.1"/>
    <property type="molecule type" value="Genomic_DNA"/>
</dbReference>
<dbReference type="GO" id="GO:0070034">
    <property type="term" value="F:telomerase RNA binding"/>
    <property type="evidence" value="ECO:0007669"/>
    <property type="project" value="TreeGrafter"/>
</dbReference>
<name>A0A3N4J129_9PEZI</name>
<keyword evidence="1" id="KW-0548">Nucleotidyltransferase</keyword>
<keyword evidence="1" id="KW-0695">RNA-directed DNA polymerase</keyword>
<comment type="function">
    <text evidence="1">Telomerase is a ribonucleoprotein enzyme essential for the replication of chromosome termini in most eukaryotes. It elongates telomeres. It is a reverse transcriptase that adds simple sequence repeats to chromosome ends by copying a template sequence within the RNA component of the enzyme.</text>
</comment>
<dbReference type="GO" id="GO:0003720">
    <property type="term" value="F:telomerase activity"/>
    <property type="evidence" value="ECO:0007669"/>
    <property type="project" value="InterPro"/>
</dbReference>
<reference evidence="3 4" key="1">
    <citation type="journal article" date="2018" name="Nat. Ecol. Evol.">
        <title>Pezizomycetes genomes reveal the molecular basis of ectomycorrhizal truffle lifestyle.</title>
        <authorList>
            <person name="Murat C."/>
            <person name="Payen T."/>
            <person name="Noel B."/>
            <person name="Kuo A."/>
            <person name="Morin E."/>
            <person name="Chen J."/>
            <person name="Kohler A."/>
            <person name="Krizsan K."/>
            <person name="Balestrini R."/>
            <person name="Da Silva C."/>
            <person name="Montanini B."/>
            <person name="Hainaut M."/>
            <person name="Levati E."/>
            <person name="Barry K.W."/>
            <person name="Belfiori B."/>
            <person name="Cichocki N."/>
            <person name="Clum A."/>
            <person name="Dockter R.B."/>
            <person name="Fauchery L."/>
            <person name="Guy J."/>
            <person name="Iotti M."/>
            <person name="Le Tacon F."/>
            <person name="Lindquist E.A."/>
            <person name="Lipzen A."/>
            <person name="Malagnac F."/>
            <person name="Mello A."/>
            <person name="Molinier V."/>
            <person name="Miyauchi S."/>
            <person name="Poulain J."/>
            <person name="Riccioni C."/>
            <person name="Rubini A."/>
            <person name="Sitrit Y."/>
            <person name="Splivallo R."/>
            <person name="Traeger S."/>
            <person name="Wang M."/>
            <person name="Zifcakova L."/>
            <person name="Wipf D."/>
            <person name="Zambonelli A."/>
            <person name="Paolocci F."/>
            <person name="Nowrousian M."/>
            <person name="Ottonello S."/>
            <person name="Baldrian P."/>
            <person name="Spatafora J.W."/>
            <person name="Henrissat B."/>
            <person name="Nagy L.G."/>
            <person name="Aury J.M."/>
            <person name="Wincker P."/>
            <person name="Grigoriev I.V."/>
            <person name="Bonfante P."/>
            <person name="Martin F.M."/>
        </authorList>
    </citation>
    <scope>NUCLEOTIDE SEQUENCE [LARGE SCALE GENOMIC DNA]</scope>
    <source>
        <strain evidence="3 4">120613-1</strain>
    </source>
</reference>
<keyword evidence="1" id="KW-0539">Nucleus</keyword>
<keyword evidence="1" id="KW-0460">Magnesium</keyword>
<dbReference type="InterPro" id="IPR003545">
    <property type="entry name" value="Telomerase_RT"/>
</dbReference>
<proteinExistence type="inferred from homology"/>
<dbReference type="AlphaFoldDB" id="A0A3N4J129"/>
<dbReference type="GO" id="GO:0007004">
    <property type="term" value="P:telomere maintenance via telomerase"/>
    <property type="evidence" value="ECO:0007669"/>
    <property type="project" value="TreeGrafter"/>
</dbReference>
<dbReference type="PANTHER" id="PTHR12066:SF0">
    <property type="entry name" value="TELOMERASE REVERSE TRANSCRIPTASE"/>
    <property type="match status" value="1"/>
</dbReference>
<dbReference type="Gene3D" id="1.10.132.70">
    <property type="match status" value="1"/>
</dbReference>
<evidence type="ECO:0000256" key="1">
    <source>
        <dbReference type="RuleBase" id="RU365061"/>
    </source>
</evidence>
<dbReference type="STRING" id="1336337.A0A3N4J129"/>
<dbReference type="EC" id="2.7.7.49" evidence="1"/>
<evidence type="ECO:0000313" key="3">
    <source>
        <dbReference type="EMBL" id="RPA92072.1"/>
    </source>
</evidence>
<sequence>MLDLLLNTSIFIKLDEVNDVSKSNYYQLTGPPISDSLNKPFPQDGPRGPAPTSGGSRAKIVTNINGPNNQNTPIKGPSHVEIGKHRDLRTLGEIMFVRSRMFYSKPAYNARGEVVFGLRHIHVLNRFTNPSDRTHAIHVLKYVFPRQFNLHNVFTSTVDRKETIQPLKDYTLREHEIALQGGKGSFVPKRLKGKTFELVQRMMRLHRRCSYHALIKYYCPVWVISSYLPFNRLIY</sequence>
<dbReference type="GO" id="GO:0046872">
    <property type="term" value="F:metal ion binding"/>
    <property type="evidence" value="ECO:0007669"/>
    <property type="project" value="UniProtKB-KW"/>
</dbReference>
<keyword evidence="1" id="KW-0479">Metal-binding</keyword>
<evidence type="ECO:0000256" key="2">
    <source>
        <dbReference type="SAM" id="MobiDB-lite"/>
    </source>
</evidence>
<keyword evidence="1" id="KW-0158">Chromosome</keyword>